<name>A0A7Y6VA99_9GAMM</name>
<accession>A0A7Y6VA99</accession>
<dbReference type="PROSITE" id="PS51257">
    <property type="entry name" value="PROKAR_LIPOPROTEIN"/>
    <property type="match status" value="1"/>
</dbReference>
<reference evidence="1 2" key="1">
    <citation type="submission" date="2020-06" db="EMBL/GenBank/DDBJ databases">
        <title>Halomonas sp. QX-1 draft genome sequence.</title>
        <authorList>
            <person name="Qiu X."/>
        </authorList>
    </citation>
    <scope>NUCLEOTIDE SEQUENCE [LARGE SCALE GENOMIC DNA]</scope>
    <source>
        <strain evidence="1 2">QX-1</strain>
    </source>
</reference>
<evidence type="ECO:0008006" key="3">
    <source>
        <dbReference type="Google" id="ProtNLM"/>
    </source>
</evidence>
<keyword evidence="2" id="KW-1185">Reference proteome</keyword>
<sequence length="97" mass="10555">MRTVLIIGAAAALAACSSTPPELPPPPSVNVYECAAPAGMTAQERQPLRPVGDYTQNDVALYITDLHHWATRGWLKLARVREHADKCVASNDEEDED</sequence>
<gene>
    <name evidence="1" type="ORF">HUO07_19050</name>
</gene>
<organism evidence="1 2">
    <name type="scientific">Vreelandella maris</name>
    <dbReference type="NCBI Taxonomy" id="2729617"/>
    <lineage>
        <taxon>Bacteria</taxon>
        <taxon>Pseudomonadati</taxon>
        <taxon>Pseudomonadota</taxon>
        <taxon>Gammaproteobacteria</taxon>
        <taxon>Oceanospirillales</taxon>
        <taxon>Halomonadaceae</taxon>
        <taxon>Vreelandella</taxon>
    </lineage>
</organism>
<dbReference type="Proteomes" id="UP000589984">
    <property type="component" value="Unassembled WGS sequence"/>
</dbReference>
<dbReference type="AlphaFoldDB" id="A0A7Y6VA99"/>
<comment type="caution">
    <text evidence="1">The sequence shown here is derived from an EMBL/GenBank/DDBJ whole genome shotgun (WGS) entry which is preliminary data.</text>
</comment>
<dbReference type="RefSeq" id="WP_176304827.1">
    <property type="nucleotide sequence ID" value="NZ_JABWCV010000031.1"/>
</dbReference>
<protein>
    <recommendedName>
        <fullName evidence="3">Lipoprotein</fullName>
    </recommendedName>
</protein>
<evidence type="ECO:0000313" key="2">
    <source>
        <dbReference type="Proteomes" id="UP000589984"/>
    </source>
</evidence>
<dbReference type="EMBL" id="JABWCV010000031">
    <property type="protein sequence ID" value="NVF16244.1"/>
    <property type="molecule type" value="Genomic_DNA"/>
</dbReference>
<proteinExistence type="predicted"/>
<evidence type="ECO:0000313" key="1">
    <source>
        <dbReference type="EMBL" id="NVF16244.1"/>
    </source>
</evidence>